<feature type="region of interest" description="Disordered" evidence="1">
    <location>
        <begin position="396"/>
        <end position="443"/>
    </location>
</feature>
<accession>V5HUV3</accession>
<feature type="region of interest" description="Disordered" evidence="1">
    <location>
        <begin position="272"/>
        <end position="367"/>
    </location>
</feature>
<dbReference type="AlphaFoldDB" id="V5HUV3"/>
<evidence type="ECO:0000259" key="2">
    <source>
        <dbReference type="Pfam" id="PF00582"/>
    </source>
</evidence>
<feature type="region of interest" description="Disordered" evidence="1">
    <location>
        <begin position="26"/>
        <end position="254"/>
    </location>
</feature>
<organism evidence="3 4">
    <name type="scientific">Byssochlamys spectabilis (strain No. 5 / NBRC 109023)</name>
    <name type="common">Paecilomyces variotii</name>
    <dbReference type="NCBI Taxonomy" id="1356009"/>
    <lineage>
        <taxon>Eukaryota</taxon>
        <taxon>Fungi</taxon>
        <taxon>Dikarya</taxon>
        <taxon>Ascomycota</taxon>
        <taxon>Pezizomycotina</taxon>
        <taxon>Eurotiomycetes</taxon>
        <taxon>Eurotiomycetidae</taxon>
        <taxon>Eurotiales</taxon>
        <taxon>Thermoascaceae</taxon>
        <taxon>Paecilomyces</taxon>
    </lineage>
</organism>
<dbReference type="PANTHER" id="PTHR46100">
    <property type="entry name" value="IMP2'P"/>
    <property type="match status" value="1"/>
</dbReference>
<dbReference type="InterPro" id="IPR014729">
    <property type="entry name" value="Rossmann-like_a/b/a_fold"/>
</dbReference>
<protein>
    <recommendedName>
        <fullName evidence="2">UspA domain-containing protein</fullName>
    </recommendedName>
</protein>
<dbReference type="Gene3D" id="3.40.50.620">
    <property type="entry name" value="HUPs"/>
    <property type="match status" value="1"/>
</dbReference>
<keyword evidence="4" id="KW-1185">Reference proteome</keyword>
<feature type="compositionally biased region" description="Basic and acidic residues" evidence="1">
    <location>
        <begin position="140"/>
        <end position="156"/>
    </location>
</feature>
<feature type="compositionally biased region" description="Low complexity" evidence="1">
    <location>
        <begin position="272"/>
        <end position="288"/>
    </location>
</feature>
<dbReference type="HOGENOM" id="CLU_015980_0_0_1"/>
<dbReference type="InterPro" id="IPR006016">
    <property type="entry name" value="UspA"/>
</dbReference>
<dbReference type="EMBL" id="BAUL01000056">
    <property type="protein sequence ID" value="GAD93415.1"/>
    <property type="molecule type" value="Genomic_DNA"/>
</dbReference>
<dbReference type="CDD" id="cd23659">
    <property type="entry name" value="USP_At3g01520-like"/>
    <property type="match status" value="1"/>
</dbReference>
<dbReference type="PANTHER" id="PTHR46100:SF4">
    <property type="entry name" value="USPA DOMAIN-CONTAINING PROTEIN"/>
    <property type="match status" value="1"/>
</dbReference>
<proteinExistence type="predicted"/>
<gene>
    <name evidence="3" type="ORF">PVAR5_2025</name>
</gene>
<feature type="compositionally biased region" description="Polar residues" evidence="1">
    <location>
        <begin position="434"/>
        <end position="443"/>
    </location>
</feature>
<comment type="caution">
    <text evidence="3">The sequence shown here is derived from an EMBL/GenBank/DDBJ whole genome shotgun (WGS) entry which is preliminary data.</text>
</comment>
<dbReference type="eggNOG" id="ENOG502QRPI">
    <property type="taxonomic scope" value="Eukaryota"/>
</dbReference>
<evidence type="ECO:0000256" key="1">
    <source>
        <dbReference type="SAM" id="MobiDB-lite"/>
    </source>
</evidence>
<feature type="compositionally biased region" description="Polar residues" evidence="1">
    <location>
        <begin position="231"/>
        <end position="243"/>
    </location>
</feature>
<feature type="compositionally biased region" description="Basic and acidic residues" evidence="1">
    <location>
        <begin position="398"/>
        <end position="410"/>
    </location>
</feature>
<name>V5HUV3_BYSSN</name>
<dbReference type="OrthoDB" id="992776at2759"/>
<dbReference type="SUPFAM" id="SSF52402">
    <property type="entry name" value="Adenine nucleotide alpha hydrolases-like"/>
    <property type="match status" value="1"/>
</dbReference>
<dbReference type="InParanoid" id="V5HUV3"/>
<feature type="compositionally biased region" description="Acidic residues" evidence="1">
    <location>
        <begin position="316"/>
        <end position="331"/>
    </location>
</feature>
<feature type="compositionally biased region" description="Polar residues" evidence="1">
    <location>
        <begin position="105"/>
        <end position="120"/>
    </location>
</feature>
<dbReference type="Pfam" id="PF00582">
    <property type="entry name" value="Usp"/>
    <property type="match status" value="1"/>
</dbReference>
<feature type="compositionally biased region" description="Low complexity" evidence="1">
    <location>
        <begin position="411"/>
        <end position="420"/>
    </location>
</feature>
<dbReference type="InterPro" id="IPR006015">
    <property type="entry name" value="Universal_stress_UspA"/>
</dbReference>
<dbReference type="Proteomes" id="UP000018001">
    <property type="component" value="Unassembled WGS sequence"/>
</dbReference>
<feature type="domain" description="UspA" evidence="2">
    <location>
        <begin position="590"/>
        <end position="704"/>
    </location>
</feature>
<reference evidence="4" key="1">
    <citation type="journal article" date="2014" name="Genome Announc.">
        <title>Draft genome sequence of the formaldehyde-resistant fungus Byssochlamys spectabilis No. 5 (anamorph Paecilomyces variotii No. 5) (NBRC109023).</title>
        <authorList>
            <person name="Oka T."/>
            <person name="Ekino K."/>
            <person name="Fukuda K."/>
            <person name="Nomura Y."/>
        </authorList>
    </citation>
    <scope>NUCLEOTIDE SEQUENCE [LARGE SCALE GENOMIC DNA]</scope>
    <source>
        <strain evidence="4">No. 5 / NBRC 109023</strain>
    </source>
</reference>
<evidence type="ECO:0000313" key="4">
    <source>
        <dbReference type="Proteomes" id="UP000018001"/>
    </source>
</evidence>
<feature type="compositionally biased region" description="Basic and acidic residues" evidence="1">
    <location>
        <begin position="295"/>
        <end position="304"/>
    </location>
</feature>
<dbReference type="PRINTS" id="PR01438">
    <property type="entry name" value="UNVRSLSTRESS"/>
</dbReference>
<evidence type="ECO:0000313" key="3">
    <source>
        <dbReference type="EMBL" id="GAD93415.1"/>
    </source>
</evidence>
<sequence>MQPHRRGKVSLEAALDEERREILELLEGRRSSKQSSFTKKDARTPPTAAVRSMLDVSPDAPPPRRGSTTAGARGTPFSGPRLSLPKRSFSGVPSPPSPLRTSRSATDSPTASESASNDAALTQRRASDGTDHIPSPRRKVIIEDKRGLDINRDYKFDMQPSIPNQEQPKRASQGGKTVSSNKGLHYRSPLTAAVARANPKLRTGSTGGTEPGRPSSRLSTVSVPRLDRSVSPISRTPSQSSLNLAPPAGKLVTDNGKLIDMDSAYKRLSDTALAGSSGSLSNLARGSAESISEDGDVRLEKDYIEGGENGSGTIDTSEEEIDDTSSGEDDPGTQRGRRRSRKKLTDSSTASEGEGSDVVAEGAEPQSLLEAAEEERGGTTGMGIIALADYLAGQKVESANKDKSPSRSDTSKSSMSTADKSSSKKSGVHPHTSFDYTASTVNTPYGSDDEADLSDIKQAQNLSIHLSPIDTSVPNRAIRTVIRGDFTRLQQEANEGKRRQRKYLVATDLSDESVYALEWTIGTILRDGDTLFAVYAVDEEIGTGKDAELGAGVQSVQIGEGAKAMQDSAAIVGSQTEKTAVSAASSFLPHVLAARLGSATSESRSSSVDARALSKAELERIHAVEKISQTCIKLLRKTMLQVRVAVEVIHCKSPKHMITEAIDGLEPTLVVLGSRGRSALKGVLLGSFSNYLVAKSSVPVMVARKKLRKHAKYKNTHIRLSNNLTTPRKLAFAKVD</sequence>